<feature type="region of interest" description="Disordered" evidence="1">
    <location>
        <begin position="1"/>
        <end position="32"/>
    </location>
</feature>
<evidence type="ECO:0000313" key="2">
    <source>
        <dbReference type="EMBL" id="VFQ72145.1"/>
    </source>
</evidence>
<protein>
    <submittedName>
        <fullName evidence="2">Uncharacterized protein</fullName>
    </submittedName>
</protein>
<keyword evidence="3" id="KW-1185">Reference proteome</keyword>
<feature type="compositionally biased region" description="Polar residues" evidence="1">
    <location>
        <begin position="1"/>
        <end position="13"/>
    </location>
</feature>
<evidence type="ECO:0000256" key="1">
    <source>
        <dbReference type="SAM" id="MobiDB-lite"/>
    </source>
</evidence>
<feature type="compositionally biased region" description="Low complexity" evidence="1">
    <location>
        <begin position="15"/>
        <end position="26"/>
    </location>
</feature>
<dbReference type="EMBL" id="OOIL02001115">
    <property type="protein sequence ID" value="VFQ72145.1"/>
    <property type="molecule type" value="Genomic_DNA"/>
</dbReference>
<accession>A0A484L705</accession>
<feature type="region of interest" description="Disordered" evidence="1">
    <location>
        <begin position="78"/>
        <end position="97"/>
    </location>
</feature>
<sequence length="125" mass="12980">MVQTKSNIPTTSHIPGEGNSPGNSNGTRAITSTPDAVQGLFGMGVTVEHLHATIAALSAIGGSGRGIGATQALEDPITEHAATSQHKGKKTRRSQRRLGKSLVIKEVLVEDIPEGGMMTPARVEC</sequence>
<organism evidence="2 3">
    <name type="scientific">Cuscuta campestris</name>
    <dbReference type="NCBI Taxonomy" id="132261"/>
    <lineage>
        <taxon>Eukaryota</taxon>
        <taxon>Viridiplantae</taxon>
        <taxon>Streptophyta</taxon>
        <taxon>Embryophyta</taxon>
        <taxon>Tracheophyta</taxon>
        <taxon>Spermatophyta</taxon>
        <taxon>Magnoliopsida</taxon>
        <taxon>eudicotyledons</taxon>
        <taxon>Gunneridae</taxon>
        <taxon>Pentapetalae</taxon>
        <taxon>asterids</taxon>
        <taxon>lamiids</taxon>
        <taxon>Solanales</taxon>
        <taxon>Convolvulaceae</taxon>
        <taxon>Cuscuteae</taxon>
        <taxon>Cuscuta</taxon>
        <taxon>Cuscuta subgen. Grammica</taxon>
        <taxon>Cuscuta sect. Cleistogrammica</taxon>
    </lineage>
</organism>
<gene>
    <name evidence="2" type="ORF">CCAM_LOCUS13921</name>
</gene>
<dbReference type="Proteomes" id="UP000595140">
    <property type="component" value="Unassembled WGS sequence"/>
</dbReference>
<evidence type="ECO:0000313" key="3">
    <source>
        <dbReference type="Proteomes" id="UP000595140"/>
    </source>
</evidence>
<name>A0A484L705_9ASTE</name>
<proteinExistence type="predicted"/>
<reference evidence="2 3" key="1">
    <citation type="submission" date="2018-04" db="EMBL/GenBank/DDBJ databases">
        <authorList>
            <person name="Vogel A."/>
        </authorList>
    </citation>
    <scope>NUCLEOTIDE SEQUENCE [LARGE SCALE GENOMIC DNA]</scope>
</reference>
<dbReference type="AlphaFoldDB" id="A0A484L705"/>
<feature type="compositionally biased region" description="Basic residues" evidence="1">
    <location>
        <begin position="86"/>
        <end position="97"/>
    </location>
</feature>